<dbReference type="AlphaFoldDB" id="W7C5J0"/>
<name>W7C5J0_9LIST</name>
<evidence type="ECO:0000313" key="4">
    <source>
        <dbReference type="Proteomes" id="UP000019254"/>
    </source>
</evidence>
<accession>W7C5J0</accession>
<organism evidence="3 4">
    <name type="scientific">Listeria cornellensis FSL F6-0969</name>
    <dbReference type="NCBI Taxonomy" id="1265820"/>
    <lineage>
        <taxon>Bacteria</taxon>
        <taxon>Bacillati</taxon>
        <taxon>Bacillota</taxon>
        <taxon>Bacilli</taxon>
        <taxon>Bacillales</taxon>
        <taxon>Listeriaceae</taxon>
        <taxon>Listeria</taxon>
    </lineage>
</organism>
<dbReference type="InterPro" id="IPR009057">
    <property type="entry name" value="Homeodomain-like_sf"/>
</dbReference>
<proteinExistence type="predicted"/>
<feature type="compositionally biased region" description="Basic and acidic residues" evidence="1">
    <location>
        <begin position="1"/>
        <end position="10"/>
    </location>
</feature>
<dbReference type="InterPro" id="IPR002197">
    <property type="entry name" value="HTH_Fis"/>
</dbReference>
<dbReference type="GO" id="GO:0043565">
    <property type="term" value="F:sequence-specific DNA binding"/>
    <property type="evidence" value="ECO:0007669"/>
    <property type="project" value="InterPro"/>
</dbReference>
<evidence type="ECO:0000313" key="3">
    <source>
        <dbReference type="EMBL" id="EUJ27898.1"/>
    </source>
</evidence>
<reference evidence="3 4" key="1">
    <citation type="journal article" date="2014" name="Int. J. Syst. Evol. Microbiol.">
        <title>Listeria floridensis sp. nov., Listeria aquatica sp. nov., Listeria cornellensis sp. nov., Listeria riparia sp. nov. and Listeria grandensis sp. nov., from agricultural and natural environments.</title>
        <authorList>
            <person name="den Bakker H.C."/>
            <person name="Warchocki S."/>
            <person name="Wright E.M."/>
            <person name="Allred A.F."/>
            <person name="Ahlstrom C."/>
            <person name="Manuel C.S."/>
            <person name="Stasiewicz M.J."/>
            <person name="Burrell A."/>
            <person name="Roof S."/>
            <person name="Strawn L."/>
            <person name="Fortes E.D."/>
            <person name="Nightingale K.K."/>
            <person name="Kephart D."/>
            <person name="Wiedmann M."/>
        </authorList>
    </citation>
    <scope>NUCLEOTIDE SEQUENCE [LARGE SCALE GENOMIC DNA]</scope>
    <source>
        <strain evidence="4">FSL F6-969</strain>
    </source>
</reference>
<comment type="caution">
    <text evidence="3">The sequence shown here is derived from an EMBL/GenBank/DDBJ whole genome shotgun (WGS) entry which is preliminary data.</text>
</comment>
<evidence type="ECO:0000256" key="1">
    <source>
        <dbReference type="SAM" id="MobiDB-lite"/>
    </source>
</evidence>
<evidence type="ECO:0000259" key="2">
    <source>
        <dbReference type="Pfam" id="PF02954"/>
    </source>
</evidence>
<protein>
    <recommendedName>
        <fullName evidence="2">DNA binding HTH domain-containing protein</fullName>
    </recommendedName>
</protein>
<feature type="region of interest" description="Disordered" evidence="1">
    <location>
        <begin position="1"/>
        <end position="21"/>
    </location>
</feature>
<feature type="domain" description="DNA binding HTH" evidence="2">
    <location>
        <begin position="42"/>
        <end position="80"/>
    </location>
</feature>
<dbReference type="OrthoDB" id="9771372at2"/>
<dbReference type="Proteomes" id="UP000019254">
    <property type="component" value="Unassembled WGS sequence"/>
</dbReference>
<dbReference type="STRING" id="1265820.PCORN_13022"/>
<sequence length="86" mass="10076">MSNQRGENKFGKNNKKTKKSTSTLDMYYEEHIDSFVDLKTYLSEVEVHCIKKMIEKNNGNMTQAATQLGIHRSILYRKLNGYEKKE</sequence>
<dbReference type="EMBL" id="AODE01000025">
    <property type="protein sequence ID" value="EUJ27898.1"/>
    <property type="molecule type" value="Genomic_DNA"/>
</dbReference>
<dbReference type="SUPFAM" id="SSF46689">
    <property type="entry name" value="Homeodomain-like"/>
    <property type="match status" value="1"/>
</dbReference>
<keyword evidence="4" id="KW-1185">Reference proteome</keyword>
<dbReference type="Pfam" id="PF02954">
    <property type="entry name" value="HTH_8"/>
    <property type="match status" value="1"/>
</dbReference>
<dbReference type="PRINTS" id="PR01590">
    <property type="entry name" value="HTHFIS"/>
</dbReference>
<gene>
    <name evidence="3" type="ORF">PCORN_13022</name>
</gene>
<dbReference type="Gene3D" id="1.10.10.60">
    <property type="entry name" value="Homeodomain-like"/>
    <property type="match status" value="1"/>
</dbReference>